<dbReference type="GO" id="GO:0008976">
    <property type="term" value="F:polyphosphate kinase activity"/>
    <property type="evidence" value="ECO:0007669"/>
    <property type="project" value="UniProtKB-EC"/>
</dbReference>
<sequence length="74" mass="8682">MTKQLDIDINKNTEKAKEKKKIIFDLNVEGPSIAWNEDGSFPYQTKMDAVTYELEKHLLQIELLKVQSWIQDTK</sequence>
<protein>
    <submittedName>
        <fullName evidence="1">Polyphosphate kinase 2</fullName>
        <ecNumber evidence="1">2.7.4.1</ecNumber>
    </submittedName>
</protein>
<dbReference type="AlphaFoldDB" id="A0A3B1ADB4"/>
<organism evidence="1">
    <name type="scientific">hydrothermal vent metagenome</name>
    <dbReference type="NCBI Taxonomy" id="652676"/>
    <lineage>
        <taxon>unclassified sequences</taxon>
        <taxon>metagenomes</taxon>
        <taxon>ecological metagenomes</taxon>
    </lineage>
</organism>
<feature type="non-terminal residue" evidence="1">
    <location>
        <position position="74"/>
    </location>
</feature>
<proteinExistence type="predicted"/>
<gene>
    <name evidence="1" type="ORF">MNBD_GAMMA19-793</name>
</gene>
<name>A0A3B1ADB4_9ZZZZ</name>
<evidence type="ECO:0000313" key="1">
    <source>
        <dbReference type="EMBL" id="VAW98033.1"/>
    </source>
</evidence>
<dbReference type="EMBL" id="UOFV01000130">
    <property type="protein sequence ID" value="VAW98033.1"/>
    <property type="molecule type" value="Genomic_DNA"/>
</dbReference>
<keyword evidence="1" id="KW-0808">Transferase</keyword>
<reference evidence="1" key="1">
    <citation type="submission" date="2018-06" db="EMBL/GenBank/DDBJ databases">
        <authorList>
            <person name="Zhirakovskaya E."/>
        </authorList>
    </citation>
    <scope>NUCLEOTIDE SEQUENCE</scope>
</reference>
<keyword evidence="1" id="KW-0418">Kinase</keyword>
<dbReference type="EC" id="2.7.4.1" evidence="1"/>
<accession>A0A3B1ADB4</accession>